<name>A0A7M7NVE0_STRPU</name>
<dbReference type="EnsemblMetazoa" id="XM_011675684">
    <property type="protein sequence ID" value="XP_011673986"/>
    <property type="gene ID" value="LOC754143"/>
</dbReference>
<dbReference type="RefSeq" id="XP_030842093.1">
    <property type="nucleotide sequence ID" value="XM_030986233.1"/>
</dbReference>
<dbReference type="InParanoid" id="A0A7M7NVE0"/>
<proteinExistence type="predicted"/>
<evidence type="ECO:0000313" key="3">
    <source>
        <dbReference type="Proteomes" id="UP000007110"/>
    </source>
</evidence>
<organism evidence="2 3">
    <name type="scientific">Strongylocentrotus purpuratus</name>
    <name type="common">Purple sea urchin</name>
    <dbReference type="NCBI Taxonomy" id="7668"/>
    <lineage>
        <taxon>Eukaryota</taxon>
        <taxon>Metazoa</taxon>
        <taxon>Echinodermata</taxon>
        <taxon>Eleutherozoa</taxon>
        <taxon>Echinozoa</taxon>
        <taxon>Echinoidea</taxon>
        <taxon>Euechinoidea</taxon>
        <taxon>Echinacea</taxon>
        <taxon>Camarodonta</taxon>
        <taxon>Echinidea</taxon>
        <taxon>Strongylocentrotidae</taxon>
        <taxon>Strongylocentrotus</taxon>
    </lineage>
</organism>
<dbReference type="KEGG" id="spu:754143"/>
<dbReference type="EnsemblMetazoa" id="XM_030986233">
    <property type="protein sequence ID" value="XP_030842093"/>
    <property type="gene ID" value="LOC754143"/>
</dbReference>
<sequence>MATSLQHNIDIENPGGVTAGKRGQMLSAGPRRGLGKVFSSNENSLATPHRKALGDLSNNKASRQPLGSLSNTIHKANQGSGLIKKPLGTQLKTPGAGIKVFGEGPTLKGLESKKKAPKFKAEMKRPLASSHKPIFTFPDVENMKLFKDNDQTFNRLPAEDCLTSHLKQLGTMKTTLFRYPIRDVDDINPDFSHLSLDKIIRPSQSDDDLMVPPSSASMDCLDLPPVDSMDFLDINNLLFD</sequence>
<feature type="region of interest" description="Disordered" evidence="1">
    <location>
        <begin position="42"/>
        <end position="71"/>
    </location>
</feature>
<keyword evidence="3" id="KW-1185">Reference proteome</keyword>
<feature type="compositionally biased region" description="Polar residues" evidence="1">
    <location>
        <begin position="56"/>
        <end position="71"/>
    </location>
</feature>
<reference evidence="2" key="2">
    <citation type="submission" date="2021-01" db="UniProtKB">
        <authorList>
            <consortium name="EnsemblMetazoa"/>
        </authorList>
    </citation>
    <scope>IDENTIFICATION</scope>
</reference>
<dbReference type="RefSeq" id="XP_011673986.2">
    <property type="nucleotide sequence ID" value="XM_011675684.2"/>
</dbReference>
<evidence type="ECO:0000256" key="1">
    <source>
        <dbReference type="SAM" id="MobiDB-lite"/>
    </source>
</evidence>
<dbReference type="GeneID" id="754143"/>
<protein>
    <recommendedName>
        <fullName evidence="4">Securin</fullName>
    </recommendedName>
</protein>
<dbReference type="OrthoDB" id="10015025at2759"/>
<feature type="region of interest" description="Disordered" evidence="1">
    <location>
        <begin position="1"/>
        <end position="22"/>
    </location>
</feature>
<dbReference type="OMA" id="VENMKIF"/>
<evidence type="ECO:0008006" key="4">
    <source>
        <dbReference type="Google" id="ProtNLM"/>
    </source>
</evidence>
<dbReference type="Proteomes" id="UP000007110">
    <property type="component" value="Unassembled WGS sequence"/>
</dbReference>
<dbReference type="AlphaFoldDB" id="A0A7M7NVE0"/>
<reference evidence="3" key="1">
    <citation type="submission" date="2015-02" db="EMBL/GenBank/DDBJ databases">
        <title>Genome sequencing for Strongylocentrotus purpuratus.</title>
        <authorList>
            <person name="Murali S."/>
            <person name="Liu Y."/>
            <person name="Vee V."/>
            <person name="English A."/>
            <person name="Wang M."/>
            <person name="Skinner E."/>
            <person name="Han Y."/>
            <person name="Muzny D.M."/>
            <person name="Worley K.C."/>
            <person name="Gibbs R.A."/>
        </authorList>
    </citation>
    <scope>NUCLEOTIDE SEQUENCE</scope>
</reference>
<evidence type="ECO:0000313" key="2">
    <source>
        <dbReference type="EnsemblMetazoa" id="XP_030842093"/>
    </source>
</evidence>
<accession>A0A7M7NVE0</accession>